<evidence type="ECO:0000313" key="6">
    <source>
        <dbReference type="EMBL" id="HIP98781.1"/>
    </source>
</evidence>
<feature type="binding site" evidence="5">
    <location>
        <begin position="82"/>
        <end position="83"/>
    </location>
    <ligand>
        <name>substrate</name>
    </ligand>
</feature>
<proteinExistence type="inferred from homology"/>
<keyword evidence="2 5" id="KW-0671">Queuosine biosynthesis</keyword>
<dbReference type="InterPro" id="IPR050084">
    <property type="entry name" value="NADPH_dep_7-cyano-7-deazaG_red"/>
</dbReference>
<comment type="function">
    <text evidence="5">Catalyzes the NADPH-dependent reduction of 7-cyano-7-deazaguanine (preQ0) to 7-aminomethyl-7-deazaguanine (preQ1).</text>
</comment>
<dbReference type="InterPro" id="IPR029500">
    <property type="entry name" value="QueF"/>
</dbReference>
<dbReference type="Pfam" id="PF14489">
    <property type="entry name" value="QueF"/>
    <property type="match status" value="1"/>
</dbReference>
<accession>A0A9D0YPS9</accession>
<evidence type="ECO:0000313" key="7">
    <source>
        <dbReference type="Proteomes" id="UP000606463"/>
    </source>
</evidence>
<dbReference type="GO" id="GO:0008616">
    <property type="term" value="P:tRNA queuosine(34) biosynthetic process"/>
    <property type="evidence" value="ECO:0007669"/>
    <property type="project" value="UniProtKB-UniRule"/>
</dbReference>
<organism evidence="6 7">
    <name type="scientific">Aquifex aeolicus</name>
    <dbReference type="NCBI Taxonomy" id="63363"/>
    <lineage>
        <taxon>Bacteria</taxon>
        <taxon>Pseudomonadati</taxon>
        <taxon>Aquificota</taxon>
        <taxon>Aquificia</taxon>
        <taxon>Aquificales</taxon>
        <taxon>Aquificaceae</taxon>
        <taxon>Aquifex</taxon>
    </lineage>
</organism>
<gene>
    <name evidence="5 6" type="primary">queF</name>
    <name evidence="6" type="ORF">EYH37_05425</name>
</gene>
<sequence length="140" mass="16732">MSEKKYGELEIGQAKLERWSNPNPERDYLIEIFFPEFTCKCPRSGYPDFAKIYIKYIPDKWIVELKSLKLWLNRYRDKYISHEAVTNEIYSQLWEFLKPRFLEVIADFHPRGNVHTVVKVSSRDVLELKTPPPRVDKPNV</sequence>
<comment type="pathway">
    <text evidence="5">tRNA modification; tRNA-queuosine biosynthesis.</text>
</comment>
<evidence type="ECO:0000256" key="5">
    <source>
        <dbReference type="HAMAP-Rule" id="MF_00818"/>
    </source>
</evidence>
<feature type="active site" description="Proton donor" evidence="5">
    <location>
        <position position="48"/>
    </location>
</feature>
<dbReference type="NCBIfam" id="TIGR03139">
    <property type="entry name" value="QueF-II"/>
    <property type="match status" value="1"/>
</dbReference>
<dbReference type="EMBL" id="DQVE01000055">
    <property type="protein sequence ID" value="HIP98781.1"/>
    <property type="molecule type" value="Genomic_DNA"/>
</dbReference>
<reference evidence="6" key="1">
    <citation type="journal article" date="2020" name="ISME J.">
        <title>Gammaproteobacteria mediating utilization of methyl-, sulfur- and petroleum organic compounds in deep ocean hydrothermal plumes.</title>
        <authorList>
            <person name="Zhou Z."/>
            <person name="Liu Y."/>
            <person name="Pan J."/>
            <person name="Cron B.R."/>
            <person name="Toner B.M."/>
            <person name="Anantharaman K."/>
            <person name="Breier J.A."/>
            <person name="Dick G.J."/>
            <person name="Li M."/>
        </authorList>
    </citation>
    <scope>NUCLEOTIDE SEQUENCE</scope>
    <source>
        <strain evidence="6">SZUA-1501</strain>
    </source>
</reference>
<dbReference type="HAMAP" id="MF_00818">
    <property type="entry name" value="QueF_type1"/>
    <property type="match status" value="1"/>
</dbReference>
<keyword evidence="3 5" id="KW-0521">NADP</keyword>
<comment type="caution">
    <text evidence="6">The sequence shown here is derived from an EMBL/GenBank/DDBJ whole genome shotgun (WGS) entry which is preliminary data.</text>
</comment>
<keyword evidence="1 5" id="KW-0963">Cytoplasm</keyword>
<evidence type="ECO:0000256" key="4">
    <source>
        <dbReference type="ARBA" id="ARBA00023002"/>
    </source>
</evidence>
<dbReference type="PIRSF" id="PIRSF027377">
    <property type="entry name" value="Nitrile_oxidored_QueF"/>
    <property type="match status" value="1"/>
</dbReference>
<feature type="active site" description="Thioimide intermediate" evidence="5">
    <location>
        <position position="41"/>
    </location>
</feature>
<evidence type="ECO:0000256" key="1">
    <source>
        <dbReference type="ARBA" id="ARBA00022490"/>
    </source>
</evidence>
<dbReference type="EC" id="1.7.1.13" evidence="5"/>
<protein>
    <recommendedName>
        <fullName evidence="5">NADPH-dependent 7-cyano-7-deazaguanine reductase</fullName>
        <ecNumber evidence="5">1.7.1.13</ecNumber>
    </recommendedName>
    <alternativeName>
        <fullName evidence="5">7-cyano-7-carbaguanine reductase</fullName>
    </alternativeName>
    <alternativeName>
        <fullName evidence="5">NADPH-dependent nitrile oxidoreductase</fullName>
    </alternativeName>
    <alternativeName>
        <fullName evidence="5">PreQ(0) reductase</fullName>
    </alternativeName>
</protein>
<dbReference type="GO" id="GO:0005737">
    <property type="term" value="C:cytoplasm"/>
    <property type="evidence" value="ECO:0007669"/>
    <property type="project" value="UniProtKB-SubCell"/>
</dbReference>
<comment type="subcellular location">
    <subcellularLocation>
        <location evidence="5">Cytoplasm</location>
    </subcellularLocation>
</comment>
<dbReference type="SUPFAM" id="SSF55620">
    <property type="entry name" value="Tetrahydrobiopterin biosynthesis enzymes-like"/>
    <property type="match status" value="1"/>
</dbReference>
<feature type="binding site" evidence="5">
    <location>
        <begin position="63"/>
        <end position="65"/>
    </location>
    <ligand>
        <name>substrate</name>
    </ligand>
</feature>
<name>A0A9D0YPS9_AQUAO</name>
<dbReference type="Proteomes" id="UP000606463">
    <property type="component" value="Unassembled WGS sequence"/>
</dbReference>
<comment type="similarity">
    <text evidence="5">Belongs to the GTP cyclohydrolase I family. QueF type 1 subfamily.</text>
</comment>
<dbReference type="InterPro" id="IPR043133">
    <property type="entry name" value="GTP-CH-I_C/QueF"/>
</dbReference>
<dbReference type="AlphaFoldDB" id="A0A9D0YPS9"/>
<dbReference type="InterPro" id="IPR016856">
    <property type="entry name" value="QueF_type1"/>
</dbReference>
<evidence type="ECO:0000256" key="3">
    <source>
        <dbReference type="ARBA" id="ARBA00022857"/>
    </source>
</evidence>
<keyword evidence="4 5" id="KW-0560">Oxidoreductase</keyword>
<dbReference type="Gene3D" id="3.30.1130.10">
    <property type="match status" value="1"/>
</dbReference>
<dbReference type="GO" id="GO:0033739">
    <property type="term" value="F:preQ1 synthase activity"/>
    <property type="evidence" value="ECO:0007669"/>
    <property type="project" value="UniProtKB-UniRule"/>
</dbReference>
<evidence type="ECO:0000256" key="2">
    <source>
        <dbReference type="ARBA" id="ARBA00022785"/>
    </source>
</evidence>
<dbReference type="PANTHER" id="PTHR34354">
    <property type="entry name" value="NADPH-DEPENDENT 7-CYANO-7-DEAZAGUANINE REDUCTASE"/>
    <property type="match status" value="1"/>
</dbReference>
<comment type="catalytic activity">
    <reaction evidence="5">
        <text>7-aminomethyl-7-carbaguanine + 2 NADP(+) = 7-cyano-7-carbaguanine + 2 NADPH + 3 H(+)</text>
        <dbReference type="Rhea" id="RHEA:13409"/>
        <dbReference type="ChEBI" id="CHEBI:15378"/>
        <dbReference type="ChEBI" id="CHEBI:45075"/>
        <dbReference type="ChEBI" id="CHEBI:57783"/>
        <dbReference type="ChEBI" id="CHEBI:58349"/>
        <dbReference type="ChEBI" id="CHEBI:58703"/>
        <dbReference type="EC" id="1.7.1.13"/>
    </reaction>
</comment>
<dbReference type="PANTHER" id="PTHR34354:SF1">
    <property type="entry name" value="NADPH-DEPENDENT 7-CYANO-7-DEAZAGUANINE REDUCTASE"/>
    <property type="match status" value="1"/>
</dbReference>